<dbReference type="InterPro" id="IPR028366">
    <property type="entry name" value="PhoU"/>
</dbReference>
<feature type="domain" description="PhoU" evidence="10">
    <location>
        <begin position="21"/>
        <end position="105"/>
    </location>
</feature>
<organism evidence="11 12">
    <name type="scientific">Orrella marina</name>
    <dbReference type="NCBI Taxonomy" id="2163011"/>
    <lineage>
        <taxon>Bacteria</taxon>
        <taxon>Pseudomonadati</taxon>
        <taxon>Pseudomonadota</taxon>
        <taxon>Betaproteobacteria</taxon>
        <taxon>Burkholderiales</taxon>
        <taxon>Alcaligenaceae</taxon>
        <taxon>Orrella</taxon>
    </lineage>
</organism>
<feature type="domain" description="PhoU" evidence="10">
    <location>
        <begin position="125"/>
        <end position="209"/>
    </location>
</feature>
<evidence type="ECO:0000256" key="2">
    <source>
        <dbReference type="ARBA" id="ARBA00008107"/>
    </source>
</evidence>
<dbReference type="GO" id="GO:0030643">
    <property type="term" value="P:intracellular phosphate ion homeostasis"/>
    <property type="evidence" value="ECO:0007669"/>
    <property type="project" value="InterPro"/>
</dbReference>
<evidence type="ECO:0000256" key="6">
    <source>
        <dbReference type="ARBA" id="ARBA00022592"/>
    </source>
</evidence>
<feature type="compositionally biased region" description="Polar residues" evidence="9">
    <location>
        <begin position="241"/>
        <end position="251"/>
    </location>
</feature>
<sequence length="279" mass="31081">MNDHTYKQFDIELDEIRSDFLQMGGCVQSMIADAMEVLATGDAECFERVKENEKQVNQLELDIDDRITTMLARRQPLGFDLRLLLAVTKMLTDMERCGDEAERIAVLGRRMHEDAQKFVPEMELQHVATAVLGMLHDVMDSFARHDSVLAASVVRGDKKVDKEWKAAMRGLITYMIEDPRMITGSIDLMLMSRSLGRIGDHCKNMAERVIFMVHGKDVRHQGAKAAERLVKKATRHISAMQAPTSAATESISTPDATTAADASTPDVSQEVKPESGSQS</sequence>
<keyword evidence="5" id="KW-0963">Cytoplasm</keyword>
<dbReference type="KEGG" id="boz:DBV39_01615"/>
<feature type="compositionally biased region" description="Low complexity" evidence="9">
    <location>
        <begin position="252"/>
        <end position="266"/>
    </location>
</feature>
<evidence type="ECO:0000259" key="10">
    <source>
        <dbReference type="Pfam" id="PF01895"/>
    </source>
</evidence>
<dbReference type="Gene3D" id="1.20.58.220">
    <property type="entry name" value="Phosphate transport system protein phou homolog 2, domain 2"/>
    <property type="match status" value="2"/>
</dbReference>
<evidence type="ECO:0000256" key="7">
    <source>
        <dbReference type="ARBA" id="ARBA00056181"/>
    </source>
</evidence>
<keyword evidence="6" id="KW-0592">Phosphate transport</keyword>
<dbReference type="Pfam" id="PF01895">
    <property type="entry name" value="PhoU"/>
    <property type="match status" value="2"/>
</dbReference>
<name>A0A2R4XP83_9BURK</name>
<dbReference type="AlphaFoldDB" id="A0A2R4XP83"/>
<dbReference type="Proteomes" id="UP000244571">
    <property type="component" value="Chromosome"/>
</dbReference>
<comment type="similarity">
    <text evidence="2">Belongs to the PhoU family.</text>
</comment>
<dbReference type="FunFam" id="1.20.58.220:FF:000004">
    <property type="entry name" value="Phosphate-specific transport system accessory protein PhoU"/>
    <property type="match status" value="1"/>
</dbReference>
<feature type="region of interest" description="Disordered" evidence="9">
    <location>
        <begin position="238"/>
        <end position="279"/>
    </location>
</feature>
<dbReference type="PANTHER" id="PTHR42930:SF3">
    <property type="entry name" value="PHOSPHATE-SPECIFIC TRANSPORT SYSTEM ACCESSORY PROTEIN PHOU"/>
    <property type="match status" value="1"/>
</dbReference>
<dbReference type="PANTHER" id="PTHR42930">
    <property type="entry name" value="PHOSPHATE-SPECIFIC TRANSPORT SYSTEM ACCESSORY PROTEIN PHOU"/>
    <property type="match status" value="1"/>
</dbReference>
<evidence type="ECO:0000256" key="1">
    <source>
        <dbReference type="ARBA" id="ARBA00004496"/>
    </source>
</evidence>
<comment type="subunit">
    <text evidence="3">Homodimer.</text>
</comment>
<reference evidence="11 12" key="1">
    <citation type="submission" date="2018-04" db="EMBL/GenBank/DDBJ databases">
        <title>Bordetella sp. HZ20 isolated from seawater.</title>
        <authorList>
            <person name="Sun C."/>
        </authorList>
    </citation>
    <scope>NUCLEOTIDE SEQUENCE [LARGE SCALE GENOMIC DNA]</scope>
    <source>
        <strain evidence="11 12">HZ20</strain>
    </source>
</reference>
<evidence type="ECO:0000256" key="5">
    <source>
        <dbReference type="ARBA" id="ARBA00022490"/>
    </source>
</evidence>
<gene>
    <name evidence="11" type="primary">phoU</name>
    <name evidence="11" type="ORF">DBV39_01615</name>
</gene>
<comment type="function">
    <text evidence="7">Plays a role in the regulation of phosphate uptake.</text>
</comment>
<dbReference type="NCBIfam" id="TIGR02135">
    <property type="entry name" value="phoU_full"/>
    <property type="match status" value="1"/>
</dbReference>
<evidence type="ECO:0000313" key="11">
    <source>
        <dbReference type="EMBL" id="AWB35568.1"/>
    </source>
</evidence>
<evidence type="ECO:0000313" key="12">
    <source>
        <dbReference type="Proteomes" id="UP000244571"/>
    </source>
</evidence>
<comment type="subcellular location">
    <subcellularLocation>
        <location evidence="1">Cytoplasm</location>
    </subcellularLocation>
</comment>
<accession>A0A2R4XP83</accession>
<protein>
    <recommendedName>
        <fullName evidence="8">Phosphate-specific transport system accessory protein PhoU homolog</fullName>
    </recommendedName>
</protein>
<dbReference type="EMBL" id="CP028901">
    <property type="protein sequence ID" value="AWB35568.1"/>
    <property type="molecule type" value="Genomic_DNA"/>
</dbReference>
<dbReference type="RefSeq" id="WP_108623024.1">
    <property type="nucleotide sequence ID" value="NZ_CP028901.1"/>
</dbReference>
<keyword evidence="4" id="KW-0813">Transport</keyword>
<evidence type="ECO:0000256" key="9">
    <source>
        <dbReference type="SAM" id="MobiDB-lite"/>
    </source>
</evidence>
<evidence type="ECO:0000256" key="3">
    <source>
        <dbReference type="ARBA" id="ARBA00011738"/>
    </source>
</evidence>
<dbReference type="GO" id="GO:0045936">
    <property type="term" value="P:negative regulation of phosphate metabolic process"/>
    <property type="evidence" value="ECO:0007669"/>
    <property type="project" value="InterPro"/>
</dbReference>
<dbReference type="GO" id="GO:0005737">
    <property type="term" value="C:cytoplasm"/>
    <property type="evidence" value="ECO:0007669"/>
    <property type="project" value="UniProtKB-SubCell"/>
</dbReference>
<dbReference type="SUPFAM" id="SSF109755">
    <property type="entry name" value="PhoU-like"/>
    <property type="match status" value="1"/>
</dbReference>
<evidence type="ECO:0000256" key="8">
    <source>
        <dbReference type="ARBA" id="ARBA00069911"/>
    </source>
</evidence>
<dbReference type="OrthoDB" id="9814256at2"/>
<proteinExistence type="inferred from homology"/>
<dbReference type="InterPro" id="IPR026022">
    <property type="entry name" value="PhoU_dom"/>
</dbReference>
<dbReference type="InterPro" id="IPR038078">
    <property type="entry name" value="PhoU-like_sf"/>
</dbReference>
<keyword evidence="12" id="KW-1185">Reference proteome</keyword>
<evidence type="ECO:0000256" key="4">
    <source>
        <dbReference type="ARBA" id="ARBA00022448"/>
    </source>
</evidence>
<dbReference type="GO" id="GO:0006817">
    <property type="term" value="P:phosphate ion transport"/>
    <property type="evidence" value="ECO:0007669"/>
    <property type="project" value="UniProtKB-KW"/>
</dbReference>